<dbReference type="Gene3D" id="3.80.10.10">
    <property type="entry name" value="Ribonuclease Inhibitor"/>
    <property type="match status" value="1"/>
</dbReference>
<dbReference type="RefSeq" id="XP_001010777.2">
    <property type="nucleotide sequence ID" value="XM_001010777.2"/>
</dbReference>
<dbReference type="PANTHER" id="PTHR24114:SF2">
    <property type="entry name" value="F-BOX DOMAIN-CONTAINING PROTEIN-RELATED"/>
    <property type="match status" value="1"/>
</dbReference>
<organism evidence="2 3">
    <name type="scientific">Tetrahymena thermophila (strain SB210)</name>
    <dbReference type="NCBI Taxonomy" id="312017"/>
    <lineage>
        <taxon>Eukaryota</taxon>
        <taxon>Sar</taxon>
        <taxon>Alveolata</taxon>
        <taxon>Ciliophora</taxon>
        <taxon>Intramacronucleata</taxon>
        <taxon>Oligohymenophorea</taxon>
        <taxon>Hymenostomatida</taxon>
        <taxon>Tetrahymenina</taxon>
        <taxon>Tetrahymenidae</taxon>
        <taxon>Tetrahymena</taxon>
    </lineage>
</organism>
<dbReference type="Pfam" id="PF13516">
    <property type="entry name" value="LRR_6"/>
    <property type="match status" value="2"/>
</dbReference>
<dbReference type="InterPro" id="IPR001611">
    <property type="entry name" value="Leu-rich_rpt"/>
</dbReference>
<dbReference type="HOGENOM" id="CLU_006244_0_0_1"/>
<dbReference type="KEGG" id="tet:TTHERM_00120780"/>
<reference evidence="3" key="1">
    <citation type="journal article" date="2006" name="PLoS Biol.">
        <title>Macronuclear genome sequence of the ciliate Tetrahymena thermophila, a model eukaryote.</title>
        <authorList>
            <person name="Eisen J.A."/>
            <person name="Coyne R.S."/>
            <person name="Wu M."/>
            <person name="Wu D."/>
            <person name="Thiagarajan M."/>
            <person name="Wortman J.R."/>
            <person name="Badger J.H."/>
            <person name="Ren Q."/>
            <person name="Amedeo P."/>
            <person name="Jones K.M."/>
            <person name="Tallon L.J."/>
            <person name="Delcher A.L."/>
            <person name="Salzberg S.L."/>
            <person name="Silva J.C."/>
            <person name="Haas B.J."/>
            <person name="Majoros W.H."/>
            <person name="Farzad M."/>
            <person name="Carlton J.M."/>
            <person name="Smith R.K. Jr."/>
            <person name="Garg J."/>
            <person name="Pearlman R.E."/>
            <person name="Karrer K.M."/>
            <person name="Sun L."/>
            <person name="Manning G."/>
            <person name="Elde N.C."/>
            <person name="Turkewitz A.P."/>
            <person name="Asai D.J."/>
            <person name="Wilkes D.E."/>
            <person name="Wang Y."/>
            <person name="Cai H."/>
            <person name="Collins K."/>
            <person name="Stewart B.A."/>
            <person name="Lee S.R."/>
            <person name="Wilamowska K."/>
            <person name="Weinberg Z."/>
            <person name="Ruzzo W.L."/>
            <person name="Wloga D."/>
            <person name="Gaertig J."/>
            <person name="Frankel J."/>
            <person name="Tsao C.-C."/>
            <person name="Gorovsky M.A."/>
            <person name="Keeling P.J."/>
            <person name="Waller R.F."/>
            <person name="Patron N.J."/>
            <person name="Cherry J.M."/>
            <person name="Stover N.A."/>
            <person name="Krieger C.J."/>
            <person name="del Toro C."/>
            <person name="Ryder H.F."/>
            <person name="Williamson S.C."/>
            <person name="Barbeau R.A."/>
            <person name="Hamilton E.P."/>
            <person name="Orias E."/>
        </authorList>
    </citation>
    <scope>NUCLEOTIDE SEQUENCE [LARGE SCALE GENOMIC DNA]</scope>
    <source>
        <strain evidence="3">SB210</strain>
    </source>
</reference>
<dbReference type="SUPFAM" id="SSF52047">
    <property type="entry name" value="RNI-like"/>
    <property type="match status" value="1"/>
</dbReference>
<dbReference type="SMART" id="SM00368">
    <property type="entry name" value="LRR_RI"/>
    <property type="match status" value="4"/>
</dbReference>
<protein>
    <recommendedName>
        <fullName evidence="4">Leucine Rich Repeat family protein</fullName>
    </recommendedName>
</protein>
<gene>
    <name evidence="2" type="ORF">TTHERM_00120780</name>
</gene>
<feature type="region of interest" description="Disordered" evidence="1">
    <location>
        <begin position="64"/>
        <end position="92"/>
    </location>
</feature>
<dbReference type="eggNOG" id="KOG4308">
    <property type="taxonomic scope" value="Eukaryota"/>
</dbReference>
<evidence type="ECO:0000313" key="2">
    <source>
        <dbReference type="EMBL" id="EAR90532.2"/>
    </source>
</evidence>
<keyword evidence="3" id="KW-1185">Reference proteome</keyword>
<dbReference type="InParanoid" id="Q22YY9"/>
<name>Q22YY9_TETTS</name>
<dbReference type="InterPro" id="IPR032675">
    <property type="entry name" value="LRR_dom_sf"/>
</dbReference>
<evidence type="ECO:0000313" key="3">
    <source>
        <dbReference type="Proteomes" id="UP000009168"/>
    </source>
</evidence>
<dbReference type="GeneID" id="7845727"/>
<dbReference type="PANTHER" id="PTHR24114">
    <property type="entry name" value="LEUCINE RICH REPEAT FAMILY PROTEIN"/>
    <property type="match status" value="1"/>
</dbReference>
<accession>Q22YY9</accession>
<dbReference type="AlphaFoldDB" id="Q22YY9"/>
<dbReference type="EMBL" id="GG662798">
    <property type="protein sequence ID" value="EAR90532.2"/>
    <property type="molecule type" value="Genomic_DNA"/>
</dbReference>
<dbReference type="InterPro" id="IPR052394">
    <property type="entry name" value="LRR-containing"/>
</dbReference>
<evidence type="ECO:0008006" key="4">
    <source>
        <dbReference type="Google" id="ProtNLM"/>
    </source>
</evidence>
<proteinExistence type="predicted"/>
<dbReference type="OrthoDB" id="429162at2759"/>
<dbReference type="Proteomes" id="UP000009168">
    <property type="component" value="Unassembled WGS sequence"/>
</dbReference>
<sequence>MKSLPKLDNILITLQKNNQQSQDIALYNQEESHQLYNTSFNKFYSPKVDRVFYKVDLNSLTKFRNSSQSTNDSIEEKKLNSNSDITHSRKSTLKTPSSLTNIFLNRRSKDLSQSQILLNSCAGQGAKKVQNQQQVQLDQIDEQKKINFKEYMAQQQKKKIQAKEDKIRQKLLKMNTPFDETTAFPNKLYTNQQSQQVILPQIVSQKNQNETAGQKKFIEIDQKLQKFNTNYKKIGKIVDSNSYFHLENTLEVAMLSAIENNNIIPKRMNIIKDSLCSIEDFDLNKNNYKYELDLSNQNINEGQSKMVQSVLQHPSVSKLRLLSLKNSSLTARSLVQIATHLPISIQEINLEQNRLGSHDLSFALTPLLQSRNYPFLKSLNIENNKIGDLGFHSILSSLQKSSLSILNISNNNLTDASSEGISLFLRESQEINELYLHWNKFSSQGGIAIAKGLEKNISLQVLDMSYNGLGNPKGVKSGLKIIKSCSHQFGQIKHLDLSFNMLTKEETVEISNFLSKSNFQIGLHYLGNQGDWIVDSRGFLVQINSVENARAEQLHYSKQRIQGLKCVKQKQKLTSDILNTDICWICDGWQEIKFEITAESSSTFAKHPVFLHLDFENYRPHYMDPDPENPNKFILKRMCPPNRRIQFFFSDPTQKVLYYSHDYPSMGFMKNQLLGIQFYNKELNKQKSIYSSPQVSANNKYANFFQKKFFKLQYLDTTVIEYQEPFLVNWIETSNNSKLFTSQYDALFECKPRWPETFFKINFTNEWTFEKSIFSTYIRDSDNIISECFEFDWENSRLDKILSQYCINQQMKDDCKEILKKEYNLIRCVYKYYASLGIVGDIPCISQNQFSNIALKMKLTDGKNFKISDLDYNFITVNSSKNKEKNYRNPDKAMIRFEFLEVIARIAIDKYIRSGACKNAQESLCNFFSNKQVREKFEEIEDPQAWRDTKYWIEECDIIIQNNLEMIQGLWNKWANSKKSEKRGFQTTQTMSINEFIDMVKNYNLLDDFLTERDILLAFNLAMMTQVDELNNDRFIQMTFVEFLEAIARLADKKCMLPLGTVDGSYNLQERQQVRLEFKLESLLDLIKQRIIQQNKDKQKQSINIKEKQQNEEQEIVHTPLVPSVQLQNIQQKQLGIINSSRKNQDSLKYINSSLQFSQESISNDF</sequence>
<evidence type="ECO:0000256" key="1">
    <source>
        <dbReference type="SAM" id="MobiDB-lite"/>
    </source>
</evidence>